<dbReference type="HAMAP" id="MF_00223">
    <property type="entry name" value="FolE"/>
    <property type="match status" value="1"/>
</dbReference>
<dbReference type="NCBIfam" id="NF006825">
    <property type="entry name" value="PRK09347.1-2"/>
    <property type="match status" value="1"/>
</dbReference>
<dbReference type="PANTHER" id="PTHR11109">
    <property type="entry name" value="GTP CYCLOHYDROLASE I"/>
    <property type="match status" value="1"/>
</dbReference>
<gene>
    <name evidence="12" type="ORF">FIBSPDRAFT_835499</name>
</gene>
<dbReference type="InterPro" id="IPR043134">
    <property type="entry name" value="GTP-CH-I_N"/>
</dbReference>
<comment type="pathway">
    <text evidence="1">Cofactor biosynthesis; 7,8-dihydroneopterin triphosphate biosynthesis; 7,8-dihydroneopterin triphosphate from GTP: step 1/1.</text>
</comment>
<dbReference type="EMBL" id="KV417638">
    <property type="protein sequence ID" value="KZP13050.1"/>
    <property type="molecule type" value="Genomic_DNA"/>
</dbReference>
<dbReference type="GO" id="GO:0008270">
    <property type="term" value="F:zinc ion binding"/>
    <property type="evidence" value="ECO:0007669"/>
    <property type="project" value="TreeGrafter"/>
</dbReference>
<dbReference type="EC" id="3.5.4.16" evidence="3"/>
<dbReference type="NCBIfam" id="NF006826">
    <property type="entry name" value="PRK09347.1-3"/>
    <property type="match status" value="1"/>
</dbReference>
<dbReference type="FunFam" id="1.10.286.10:FF:000003">
    <property type="entry name" value="GTP cyclohydrolase 1"/>
    <property type="match status" value="1"/>
</dbReference>
<dbReference type="NCBIfam" id="TIGR00063">
    <property type="entry name" value="folE"/>
    <property type="match status" value="1"/>
</dbReference>
<evidence type="ECO:0000313" key="13">
    <source>
        <dbReference type="Proteomes" id="UP000076532"/>
    </source>
</evidence>
<keyword evidence="7" id="KW-0289">Folate biosynthesis</keyword>
<evidence type="ECO:0000256" key="1">
    <source>
        <dbReference type="ARBA" id="ARBA00005080"/>
    </source>
</evidence>
<feature type="domain" description="GTP cyclohydrolase I" evidence="11">
    <location>
        <begin position="103"/>
        <end position="277"/>
    </location>
</feature>
<sequence length="281" mass="31076">MSAAYDDSDALINDSLQRLEIISPPGGATVPVEESALKSRFGVLHEGYGFRPASGTSTPTVERAIDSPLPDRNGLGWPAKSTVSRLTATPEEKKAREEKLCGAVRTILECLGEDPDREGLVRTPERYAQALMWMTRGYEERLADVINDAVFAEDHDEMVIVRDIDISSLCEHHLVPFTGKVAIAYIPNRLVLGLSKLARIAETFSRRLQVQERLTKQIAIAIQEAIKPRGVAVVMEATHMCMTMRGVQKPGSSTVTSCMLGCFRTQQKTREEFLTLMKSGR</sequence>
<comment type="function">
    <text evidence="10">GTP cyclohydrolase 1 is the first enzyme in the biosynthetic pathway leading to folic acid.</text>
</comment>
<dbReference type="STRING" id="436010.A0A166BWM7"/>
<evidence type="ECO:0000256" key="3">
    <source>
        <dbReference type="ARBA" id="ARBA00012715"/>
    </source>
</evidence>
<evidence type="ECO:0000256" key="5">
    <source>
        <dbReference type="ARBA" id="ARBA00022741"/>
    </source>
</evidence>
<evidence type="ECO:0000256" key="9">
    <source>
        <dbReference type="ARBA" id="ARBA00030854"/>
    </source>
</evidence>
<dbReference type="InterPro" id="IPR043133">
    <property type="entry name" value="GTP-CH-I_C/QueF"/>
</dbReference>
<organism evidence="12 13">
    <name type="scientific">Athelia psychrophila</name>
    <dbReference type="NCBI Taxonomy" id="1759441"/>
    <lineage>
        <taxon>Eukaryota</taxon>
        <taxon>Fungi</taxon>
        <taxon>Dikarya</taxon>
        <taxon>Basidiomycota</taxon>
        <taxon>Agaricomycotina</taxon>
        <taxon>Agaricomycetes</taxon>
        <taxon>Agaricomycetidae</taxon>
        <taxon>Atheliales</taxon>
        <taxon>Atheliaceae</taxon>
        <taxon>Athelia</taxon>
    </lineage>
</organism>
<dbReference type="GO" id="GO:0003934">
    <property type="term" value="F:GTP cyclohydrolase I activity"/>
    <property type="evidence" value="ECO:0007669"/>
    <property type="project" value="UniProtKB-EC"/>
</dbReference>
<dbReference type="FunFam" id="3.30.1130.10:FF:000012">
    <property type="entry name" value="GTP cyclohydrolase 1"/>
    <property type="match status" value="1"/>
</dbReference>
<evidence type="ECO:0000256" key="8">
    <source>
        <dbReference type="ARBA" id="ARBA00023134"/>
    </source>
</evidence>
<dbReference type="InterPro" id="IPR018234">
    <property type="entry name" value="GTP_CycHdrlase_I_CS"/>
</dbReference>
<dbReference type="Pfam" id="PF01227">
    <property type="entry name" value="GTP_cyclohydroI"/>
    <property type="match status" value="1"/>
</dbReference>
<proteinExistence type="inferred from homology"/>
<dbReference type="OrthoDB" id="4966at2759"/>
<dbReference type="InterPro" id="IPR001474">
    <property type="entry name" value="GTP_CycHdrlase_I"/>
</dbReference>
<dbReference type="GO" id="GO:0006729">
    <property type="term" value="P:tetrahydrobiopterin biosynthetic process"/>
    <property type="evidence" value="ECO:0007669"/>
    <property type="project" value="TreeGrafter"/>
</dbReference>
<evidence type="ECO:0000259" key="11">
    <source>
        <dbReference type="Pfam" id="PF01227"/>
    </source>
</evidence>
<evidence type="ECO:0000256" key="2">
    <source>
        <dbReference type="ARBA" id="ARBA00008085"/>
    </source>
</evidence>
<evidence type="ECO:0000256" key="7">
    <source>
        <dbReference type="ARBA" id="ARBA00022909"/>
    </source>
</evidence>
<dbReference type="Proteomes" id="UP000076532">
    <property type="component" value="Unassembled WGS sequence"/>
</dbReference>
<evidence type="ECO:0000256" key="4">
    <source>
        <dbReference type="ARBA" id="ARBA00017272"/>
    </source>
</evidence>
<keyword evidence="8" id="KW-0342">GTP-binding</keyword>
<evidence type="ECO:0000256" key="6">
    <source>
        <dbReference type="ARBA" id="ARBA00022801"/>
    </source>
</evidence>
<dbReference type="GO" id="GO:0046656">
    <property type="term" value="P:folic acid biosynthetic process"/>
    <property type="evidence" value="ECO:0007669"/>
    <property type="project" value="UniProtKB-KW"/>
</dbReference>
<accession>A0A166BWM7</accession>
<dbReference type="Gene3D" id="1.10.286.10">
    <property type="match status" value="1"/>
</dbReference>
<dbReference type="GO" id="GO:0005737">
    <property type="term" value="C:cytoplasm"/>
    <property type="evidence" value="ECO:0007669"/>
    <property type="project" value="TreeGrafter"/>
</dbReference>
<dbReference type="SUPFAM" id="SSF55620">
    <property type="entry name" value="Tetrahydrobiopterin biosynthesis enzymes-like"/>
    <property type="match status" value="1"/>
</dbReference>
<evidence type="ECO:0000313" key="12">
    <source>
        <dbReference type="EMBL" id="KZP13050.1"/>
    </source>
</evidence>
<protein>
    <recommendedName>
        <fullName evidence="4">GTP cyclohydrolase 1</fullName>
        <ecNumber evidence="3">3.5.4.16</ecNumber>
    </recommendedName>
    <alternativeName>
        <fullName evidence="9">GTP cyclohydrolase I</fullName>
    </alternativeName>
</protein>
<reference evidence="12 13" key="1">
    <citation type="journal article" date="2016" name="Mol. Biol. Evol.">
        <title>Comparative Genomics of Early-Diverging Mushroom-Forming Fungi Provides Insights into the Origins of Lignocellulose Decay Capabilities.</title>
        <authorList>
            <person name="Nagy L.G."/>
            <person name="Riley R."/>
            <person name="Tritt A."/>
            <person name="Adam C."/>
            <person name="Daum C."/>
            <person name="Floudas D."/>
            <person name="Sun H."/>
            <person name="Yadav J.S."/>
            <person name="Pangilinan J."/>
            <person name="Larsson K.H."/>
            <person name="Matsuura K."/>
            <person name="Barry K."/>
            <person name="Labutti K."/>
            <person name="Kuo R."/>
            <person name="Ohm R.A."/>
            <person name="Bhattacharya S.S."/>
            <person name="Shirouzu T."/>
            <person name="Yoshinaga Y."/>
            <person name="Martin F.M."/>
            <person name="Grigoriev I.V."/>
            <person name="Hibbett D.S."/>
        </authorList>
    </citation>
    <scope>NUCLEOTIDE SEQUENCE [LARGE SCALE GENOMIC DNA]</scope>
    <source>
        <strain evidence="12 13">CBS 109695</strain>
    </source>
</reference>
<evidence type="ECO:0000256" key="10">
    <source>
        <dbReference type="ARBA" id="ARBA00055676"/>
    </source>
</evidence>
<comment type="similarity">
    <text evidence="2">Belongs to the GTP cyclohydrolase I family.</text>
</comment>
<dbReference type="PROSITE" id="PS00860">
    <property type="entry name" value="GTP_CYCLOHYDROL_1_2"/>
    <property type="match status" value="1"/>
</dbReference>
<dbReference type="InterPro" id="IPR020602">
    <property type="entry name" value="GTP_CycHdrlase_I_dom"/>
</dbReference>
<dbReference type="CDD" id="cd00642">
    <property type="entry name" value="GTP_cyclohydro1"/>
    <property type="match status" value="1"/>
</dbReference>
<keyword evidence="13" id="KW-1185">Reference proteome</keyword>
<keyword evidence="5" id="KW-0547">Nucleotide-binding</keyword>
<dbReference type="PROSITE" id="PS00859">
    <property type="entry name" value="GTP_CYCLOHYDROL_1_1"/>
    <property type="match status" value="1"/>
</dbReference>
<dbReference type="GO" id="GO:0046654">
    <property type="term" value="P:tetrahydrofolate biosynthetic process"/>
    <property type="evidence" value="ECO:0007669"/>
    <property type="project" value="InterPro"/>
</dbReference>
<keyword evidence="6" id="KW-0378">Hydrolase</keyword>
<dbReference type="UniPathway" id="UPA00848">
    <property type="reaction ID" value="UER00151"/>
</dbReference>
<dbReference type="AlphaFoldDB" id="A0A166BWM7"/>
<dbReference type="Gene3D" id="3.30.1130.10">
    <property type="match status" value="1"/>
</dbReference>
<dbReference type="GO" id="GO:0005525">
    <property type="term" value="F:GTP binding"/>
    <property type="evidence" value="ECO:0007669"/>
    <property type="project" value="UniProtKB-KW"/>
</dbReference>
<dbReference type="PANTHER" id="PTHR11109:SF7">
    <property type="entry name" value="GTP CYCLOHYDROLASE 1"/>
    <property type="match status" value="1"/>
</dbReference>
<name>A0A166BWM7_9AGAM</name>